<dbReference type="AlphaFoldDB" id="A0A6B9ZL37"/>
<proteinExistence type="predicted"/>
<evidence type="ECO:0000313" key="8">
    <source>
        <dbReference type="EMBL" id="QHS63108.1"/>
    </source>
</evidence>
<dbReference type="CDD" id="cd00075">
    <property type="entry name" value="HATPase"/>
    <property type="match status" value="1"/>
</dbReference>
<evidence type="ECO:0000256" key="6">
    <source>
        <dbReference type="ARBA" id="ARBA00023012"/>
    </source>
</evidence>
<keyword evidence="5 8" id="KW-0418">Kinase</keyword>
<name>A0A6B9ZL37_9BACT</name>
<dbReference type="PANTHER" id="PTHR43711">
    <property type="entry name" value="TWO-COMPONENT HISTIDINE KINASE"/>
    <property type="match status" value="1"/>
</dbReference>
<evidence type="ECO:0000256" key="4">
    <source>
        <dbReference type="ARBA" id="ARBA00022679"/>
    </source>
</evidence>
<dbReference type="EMBL" id="CP048113">
    <property type="protein sequence ID" value="QHS63108.1"/>
    <property type="molecule type" value="Genomic_DNA"/>
</dbReference>
<reference evidence="8 9" key="1">
    <citation type="submission" date="2020-01" db="EMBL/GenBank/DDBJ databases">
        <title>Complete genome sequence of Chitinophaga sp. H33E-04 isolated from quinoa roots.</title>
        <authorList>
            <person name="Weon H.-Y."/>
            <person name="Lee S.A."/>
        </authorList>
    </citation>
    <scope>NUCLEOTIDE SEQUENCE [LARGE SCALE GENOMIC DNA]</scope>
    <source>
        <strain evidence="8 9">H33E-04</strain>
    </source>
</reference>
<dbReference type="InterPro" id="IPR005467">
    <property type="entry name" value="His_kinase_dom"/>
</dbReference>
<dbReference type="InterPro" id="IPR003661">
    <property type="entry name" value="HisK_dim/P_dom"/>
</dbReference>
<dbReference type="SMART" id="SM00387">
    <property type="entry name" value="HATPase_c"/>
    <property type="match status" value="1"/>
</dbReference>
<dbReference type="RefSeq" id="WP_162334831.1">
    <property type="nucleotide sequence ID" value="NZ_CP048113.1"/>
</dbReference>
<dbReference type="Pfam" id="PF02518">
    <property type="entry name" value="HATPase_c"/>
    <property type="match status" value="1"/>
</dbReference>
<dbReference type="Proteomes" id="UP000476411">
    <property type="component" value="Chromosome"/>
</dbReference>
<dbReference type="InterPro" id="IPR036890">
    <property type="entry name" value="HATPase_C_sf"/>
</dbReference>
<dbReference type="InterPro" id="IPR036097">
    <property type="entry name" value="HisK_dim/P_sf"/>
</dbReference>
<evidence type="ECO:0000313" key="9">
    <source>
        <dbReference type="Proteomes" id="UP000476411"/>
    </source>
</evidence>
<evidence type="ECO:0000256" key="2">
    <source>
        <dbReference type="ARBA" id="ARBA00012438"/>
    </source>
</evidence>
<keyword evidence="6" id="KW-0902">Two-component regulatory system</keyword>
<evidence type="ECO:0000256" key="1">
    <source>
        <dbReference type="ARBA" id="ARBA00000085"/>
    </source>
</evidence>
<evidence type="ECO:0000256" key="3">
    <source>
        <dbReference type="ARBA" id="ARBA00022553"/>
    </source>
</evidence>
<gene>
    <name evidence="8" type="ORF">GWR21_27030</name>
</gene>
<keyword evidence="3" id="KW-0597">Phosphoprotein</keyword>
<dbReference type="SMART" id="SM00388">
    <property type="entry name" value="HisKA"/>
    <property type="match status" value="1"/>
</dbReference>
<dbReference type="PANTHER" id="PTHR43711:SF1">
    <property type="entry name" value="HISTIDINE KINASE 1"/>
    <property type="match status" value="1"/>
</dbReference>
<evidence type="ECO:0000256" key="5">
    <source>
        <dbReference type="ARBA" id="ARBA00022777"/>
    </source>
</evidence>
<dbReference type="SUPFAM" id="SSF47384">
    <property type="entry name" value="Homodimeric domain of signal transducing histidine kinase"/>
    <property type="match status" value="1"/>
</dbReference>
<dbReference type="CDD" id="cd00082">
    <property type="entry name" value="HisKA"/>
    <property type="match status" value="1"/>
</dbReference>
<evidence type="ECO:0000259" key="7">
    <source>
        <dbReference type="PROSITE" id="PS50109"/>
    </source>
</evidence>
<dbReference type="PROSITE" id="PS50109">
    <property type="entry name" value="HIS_KIN"/>
    <property type="match status" value="1"/>
</dbReference>
<protein>
    <recommendedName>
        <fullName evidence="2">histidine kinase</fullName>
        <ecNumber evidence="2">2.7.13.3</ecNumber>
    </recommendedName>
</protein>
<dbReference type="PRINTS" id="PR00344">
    <property type="entry name" value="BCTRLSENSOR"/>
</dbReference>
<dbReference type="GO" id="GO:0000155">
    <property type="term" value="F:phosphorelay sensor kinase activity"/>
    <property type="evidence" value="ECO:0007669"/>
    <property type="project" value="InterPro"/>
</dbReference>
<dbReference type="Gene3D" id="3.30.565.10">
    <property type="entry name" value="Histidine kinase-like ATPase, C-terminal domain"/>
    <property type="match status" value="1"/>
</dbReference>
<keyword evidence="9" id="KW-1185">Reference proteome</keyword>
<sequence>MDSTNRSGDSELVTNASNVIAIAAHEFKTPLATITSVVDLLSLKLQKDQHMNAFYEKQLSRITSEIFSLNSMVDEMLTVNNILSGNITSHKEMTDLADLLLPLKEQYRNLPDESRELLLTITGTPRKLCISSVQVERILSNLISNAFKYSRKASPAVHLDYQDNAAVITITDDGIGIPAEDLPHLFQPYFRGSNTNGIPGTGLGLSIVKTFAKANDGEISVSSHPDKGTVFTLAFRYPDTCQ</sequence>
<dbReference type="Pfam" id="PF00512">
    <property type="entry name" value="HisKA"/>
    <property type="match status" value="1"/>
</dbReference>
<dbReference type="InterPro" id="IPR050736">
    <property type="entry name" value="Sensor_HK_Regulatory"/>
</dbReference>
<keyword evidence="4" id="KW-0808">Transferase</keyword>
<comment type="catalytic activity">
    <reaction evidence="1">
        <text>ATP + protein L-histidine = ADP + protein N-phospho-L-histidine.</text>
        <dbReference type="EC" id="2.7.13.3"/>
    </reaction>
</comment>
<dbReference type="SUPFAM" id="SSF55874">
    <property type="entry name" value="ATPase domain of HSP90 chaperone/DNA topoisomerase II/histidine kinase"/>
    <property type="match status" value="1"/>
</dbReference>
<organism evidence="8 9">
    <name type="scientific">Chitinophaga agri</name>
    <dbReference type="NCBI Taxonomy" id="2703787"/>
    <lineage>
        <taxon>Bacteria</taxon>
        <taxon>Pseudomonadati</taxon>
        <taxon>Bacteroidota</taxon>
        <taxon>Chitinophagia</taxon>
        <taxon>Chitinophagales</taxon>
        <taxon>Chitinophagaceae</taxon>
        <taxon>Chitinophaga</taxon>
    </lineage>
</organism>
<dbReference type="InterPro" id="IPR004358">
    <property type="entry name" value="Sig_transdc_His_kin-like_C"/>
</dbReference>
<dbReference type="InterPro" id="IPR003594">
    <property type="entry name" value="HATPase_dom"/>
</dbReference>
<dbReference type="KEGG" id="chih:GWR21_27030"/>
<dbReference type="Gene3D" id="1.10.287.130">
    <property type="match status" value="1"/>
</dbReference>
<dbReference type="EC" id="2.7.13.3" evidence="2"/>
<feature type="domain" description="Histidine kinase" evidence="7">
    <location>
        <begin position="22"/>
        <end position="239"/>
    </location>
</feature>
<accession>A0A6B9ZL37</accession>